<organism evidence="2 3">
    <name type="scientific">Actinomyces bowdenii</name>
    <dbReference type="NCBI Taxonomy" id="131109"/>
    <lineage>
        <taxon>Bacteria</taxon>
        <taxon>Bacillati</taxon>
        <taxon>Actinomycetota</taxon>
        <taxon>Actinomycetes</taxon>
        <taxon>Actinomycetales</taxon>
        <taxon>Actinomycetaceae</taxon>
        <taxon>Actinomyces</taxon>
    </lineage>
</organism>
<dbReference type="GO" id="GO:0006506">
    <property type="term" value="P:GPI anchor biosynthetic process"/>
    <property type="evidence" value="ECO:0007669"/>
    <property type="project" value="TreeGrafter"/>
</dbReference>
<keyword evidence="3" id="KW-1185">Reference proteome</keyword>
<evidence type="ECO:0000313" key="2">
    <source>
        <dbReference type="EMBL" id="RRD30882.1"/>
    </source>
</evidence>
<reference evidence="2 3" key="1">
    <citation type="submission" date="2018-11" db="EMBL/GenBank/DDBJ databases">
        <title>Genomes From Bacteria Associated with the Canine Oral Cavity: a Test Case for Automated Genome-Based Taxonomic Assignment.</title>
        <authorList>
            <person name="Coil D.A."/>
            <person name="Jospin G."/>
            <person name="Darling A.E."/>
            <person name="Wallis C."/>
            <person name="Davis I.J."/>
            <person name="Harris S."/>
            <person name="Eisen J.A."/>
            <person name="Holcombe L.J."/>
            <person name="O'Flynn C."/>
        </authorList>
    </citation>
    <scope>NUCLEOTIDE SEQUENCE [LARGE SCALE GENOMIC DNA]</scope>
    <source>
        <strain evidence="2 3">OH5050</strain>
    </source>
</reference>
<dbReference type="GO" id="GO:0004519">
    <property type="term" value="F:endonuclease activity"/>
    <property type="evidence" value="ECO:0007669"/>
    <property type="project" value="UniProtKB-KW"/>
</dbReference>
<dbReference type="InterPro" id="IPR005135">
    <property type="entry name" value="Endo/exonuclease/phosphatase"/>
</dbReference>
<dbReference type="Gene3D" id="3.60.10.10">
    <property type="entry name" value="Endonuclease/exonuclease/phosphatase"/>
    <property type="match status" value="1"/>
</dbReference>
<comment type="caution">
    <text evidence="2">The sequence shown here is derived from an EMBL/GenBank/DDBJ whole genome shotgun (WGS) entry which is preliminary data.</text>
</comment>
<dbReference type="InterPro" id="IPR051916">
    <property type="entry name" value="GPI-anchor_lipid_remodeler"/>
</dbReference>
<keyword evidence="2" id="KW-0255">Endonuclease</keyword>
<dbReference type="PANTHER" id="PTHR14859:SF1">
    <property type="entry name" value="PGAP2-INTERACTING PROTEIN"/>
    <property type="match status" value="1"/>
</dbReference>
<dbReference type="EMBL" id="RQZC01000001">
    <property type="protein sequence ID" value="RRD30882.1"/>
    <property type="molecule type" value="Genomic_DNA"/>
</dbReference>
<dbReference type="Proteomes" id="UP000271272">
    <property type="component" value="Unassembled WGS sequence"/>
</dbReference>
<gene>
    <name evidence="2" type="ORF">EII10_01975</name>
</gene>
<keyword evidence="2" id="KW-0378">Hydrolase</keyword>
<proteinExistence type="predicted"/>
<dbReference type="RefSeq" id="WP_124932794.1">
    <property type="nucleotide sequence ID" value="NZ_RQZC01000001.1"/>
</dbReference>
<dbReference type="GO" id="GO:0016020">
    <property type="term" value="C:membrane"/>
    <property type="evidence" value="ECO:0007669"/>
    <property type="project" value="GOC"/>
</dbReference>
<keyword evidence="2" id="KW-0540">Nuclease</keyword>
<dbReference type="AlphaFoldDB" id="A0A3P1V9J6"/>
<dbReference type="InterPro" id="IPR036691">
    <property type="entry name" value="Endo/exonu/phosph_ase_sf"/>
</dbReference>
<dbReference type="Pfam" id="PF03372">
    <property type="entry name" value="Exo_endo_phos"/>
    <property type="match status" value="1"/>
</dbReference>
<feature type="domain" description="Endonuclease/exonuclease/phosphatase" evidence="1">
    <location>
        <begin position="6"/>
        <end position="305"/>
    </location>
</feature>
<dbReference type="OrthoDB" id="155529at2"/>
<protein>
    <submittedName>
        <fullName evidence="2">Endonuclease</fullName>
    </submittedName>
</protein>
<name>A0A3P1V9J6_9ACTO</name>
<evidence type="ECO:0000259" key="1">
    <source>
        <dbReference type="Pfam" id="PF03372"/>
    </source>
</evidence>
<dbReference type="SUPFAM" id="SSF56219">
    <property type="entry name" value="DNase I-like"/>
    <property type="match status" value="1"/>
</dbReference>
<dbReference type="PANTHER" id="PTHR14859">
    <property type="entry name" value="CALCOFLUOR WHITE HYPERSENSITIVE PROTEIN PRECURSOR"/>
    <property type="match status" value="1"/>
</dbReference>
<accession>A0A3P1V9J6</accession>
<sequence length="316" mass="33220">MRVLSLNLQHGLPGAGAGDGSAATGSLAKADISSPAIARTVMEALAEQIAELAPDVVALQEVDLGQPRSGRLDQAAFLARALDMSFHRFAASYAGPAVGLRRRPLRAELTAARHDPLGLMRATVGAGPIGYGNALLSRHPVESWGDLRLGRGPSSWVRRGKHAWNPRSYKVFTASNRVMVTAVITLPDGTRLSAASTHLATRGDTAAKQLAAAWRCLSELPGPHLLIGDYNLREEHLAPLGIGRPLGAGPTFPAAAPAHRIDHLLTDPWPVDAAGRPLGPAEAAASGPLLQATDWGTRPFVVSDHVGTWVDLEPIG</sequence>
<evidence type="ECO:0000313" key="3">
    <source>
        <dbReference type="Proteomes" id="UP000271272"/>
    </source>
</evidence>